<comment type="caution">
    <text evidence="2">The sequence shown here is derived from an EMBL/GenBank/DDBJ whole genome shotgun (WGS) entry which is preliminary data.</text>
</comment>
<protein>
    <recommendedName>
        <fullName evidence="4">DUF3667 domain-containing protein</fullName>
    </recommendedName>
</protein>
<evidence type="ECO:0000313" key="2">
    <source>
        <dbReference type="EMBL" id="MEE1977446.1"/>
    </source>
</evidence>
<evidence type="ECO:0000256" key="1">
    <source>
        <dbReference type="SAM" id="Phobius"/>
    </source>
</evidence>
<keyword evidence="1" id="KW-0812">Transmembrane</keyword>
<feature type="transmembrane region" description="Helical" evidence="1">
    <location>
        <begin position="109"/>
        <end position="130"/>
    </location>
</feature>
<sequence length="137" mass="16192">MKEQENKELNLFIKKAFEDLELDEVSKDFNRTLFQKIEFSKKAILSPKPLISRLIWYVLALFVVTLFILGNSIVEINEVFWLSTLKYNTIGNFDWLNFDINELKLNSSIYATMGLTIFIVFQVLILKNYFAKRRVLI</sequence>
<organism evidence="2 3">
    <name type="scientific">Maribacter cobaltidurans</name>
    <dbReference type="NCBI Taxonomy" id="1178778"/>
    <lineage>
        <taxon>Bacteria</taxon>
        <taxon>Pseudomonadati</taxon>
        <taxon>Bacteroidota</taxon>
        <taxon>Flavobacteriia</taxon>
        <taxon>Flavobacteriales</taxon>
        <taxon>Flavobacteriaceae</taxon>
        <taxon>Maribacter</taxon>
    </lineage>
</organism>
<keyword evidence="3" id="KW-1185">Reference proteome</keyword>
<gene>
    <name evidence="2" type="ORF">V1I91_15275</name>
</gene>
<keyword evidence="1" id="KW-1133">Transmembrane helix</keyword>
<evidence type="ECO:0000313" key="3">
    <source>
        <dbReference type="Proteomes" id="UP001356308"/>
    </source>
</evidence>
<keyword evidence="1" id="KW-0472">Membrane</keyword>
<dbReference type="EMBL" id="JAZDDG010000007">
    <property type="protein sequence ID" value="MEE1977446.1"/>
    <property type="molecule type" value="Genomic_DNA"/>
</dbReference>
<reference evidence="2 3" key="1">
    <citation type="submission" date="2024-01" db="EMBL/GenBank/DDBJ databases">
        <title>Maribacter spp. originated from different algae showed divergent polysaccharides utilization ability.</title>
        <authorList>
            <person name="Wang H."/>
            <person name="Wu Y."/>
        </authorList>
    </citation>
    <scope>NUCLEOTIDE SEQUENCE [LARGE SCALE GENOMIC DNA]</scope>
    <source>
        <strain evidence="2 3">PR1</strain>
    </source>
</reference>
<feature type="transmembrane region" description="Helical" evidence="1">
    <location>
        <begin position="54"/>
        <end position="74"/>
    </location>
</feature>
<proteinExistence type="predicted"/>
<evidence type="ECO:0008006" key="4">
    <source>
        <dbReference type="Google" id="ProtNLM"/>
    </source>
</evidence>
<dbReference type="Proteomes" id="UP001356308">
    <property type="component" value="Unassembled WGS sequence"/>
</dbReference>
<accession>A0ABU7IY47</accession>
<dbReference type="RefSeq" id="WP_272652134.1">
    <property type="nucleotide sequence ID" value="NZ_JAZDDG010000007.1"/>
</dbReference>
<name>A0ABU7IY47_9FLAO</name>